<accession>A0A1B6I2W7</accession>
<reference evidence="2" key="1">
    <citation type="submission" date="2015-11" db="EMBL/GenBank/DDBJ databases">
        <title>De novo transcriptome assembly of four potential Pierce s Disease insect vectors from Arizona vineyards.</title>
        <authorList>
            <person name="Tassone E.E."/>
        </authorList>
    </citation>
    <scope>NUCLEOTIDE SEQUENCE</scope>
</reference>
<gene>
    <name evidence="2" type="ORF">g.3614</name>
</gene>
<feature type="region of interest" description="Disordered" evidence="1">
    <location>
        <begin position="140"/>
        <end position="218"/>
    </location>
</feature>
<proteinExistence type="predicted"/>
<evidence type="ECO:0000313" key="2">
    <source>
        <dbReference type="EMBL" id="JAS81240.1"/>
    </source>
</evidence>
<organism evidence="2">
    <name type="scientific">Homalodisca liturata</name>
    <dbReference type="NCBI Taxonomy" id="320908"/>
    <lineage>
        <taxon>Eukaryota</taxon>
        <taxon>Metazoa</taxon>
        <taxon>Ecdysozoa</taxon>
        <taxon>Arthropoda</taxon>
        <taxon>Hexapoda</taxon>
        <taxon>Insecta</taxon>
        <taxon>Pterygota</taxon>
        <taxon>Neoptera</taxon>
        <taxon>Paraneoptera</taxon>
        <taxon>Hemiptera</taxon>
        <taxon>Auchenorrhyncha</taxon>
        <taxon>Membracoidea</taxon>
        <taxon>Cicadellidae</taxon>
        <taxon>Cicadellinae</taxon>
        <taxon>Proconiini</taxon>
        <taxon>Homalodisca</taxon>
    </lineage>
</organism>
<feature type="compositionally biased region" description="Low complexity" evidence="1">
    <location>
        <begin position="149"/>
        <end position="166"/>
    </location>
</feature>
<dbReference type="EMBL" id="GECU01026466">
    <property type="protein sequence ID" value="JAS81240.1"/>
    <property type="molecule type" value="Transcribed_RNA"/>
</dbReference>
<feature type="compositionally biased region" description="Basic and acidic residues" evidence="1">
    <location>
        <begin position="207"/>
        <end position="218"/>
    </location>
</feature>
<dbReference type="AlphaFoldDB" id="A0A1B6I2W7"/>
<feature type="non-terminal residue" evidence="2">
    <location>
        <position position="1"/>
    </location>
</feature>
<protein>
    <submittedName>
        <fullName evidence="2">Uncharacterized protein</fullName>
    </submittedName>
</protein>
<evidence type="ECO:0000256" key="1">
    <source>
        <dbReference type="SAM" id="MobiDB-lite"/>
    </source>
</evidence>
<name>A0A1B6I2W7_9HEMI</name>
<sequence length="218" mass="21466">LSSLIDDIKQLWSTGASLAVDAASSKGSGALGCWALTAGAVAVVLGGGANGDGVVMADRVGCEVSDGAPPCPNRVPIGDTCPAAGLGWGVACGWAAEPGWKGAPRMPAPLWLPKGADAWPEAPPWLPRRGAADAAEACPNGLGAAAEDPNGAENGAGPGAPACAGPADREGGCPSVLVPNKLEEDGPAEENGPVLEEPNGWEGAAAEEDRGFCGGENR</sequence>
<feature type="non-terminal residue" evidence="2">
    <location>
        <position position="218"/>
    </location>
</feature>